<proteinExistence type="predicted"/>
<gene>
    <name evidence="2" type="primary">CRH</name>
</gene>
<evidence type="ECO:0000313" key="2">
    <source>
        <dbReference type="RefSeq" id="XP_074211121.1"/>
    </source>
</evidence>
<sequence length="409" mass="45194">MSLIINDEKGGRLLSSSALKTSTCTVPGMLERSNKCVFNNMQVALVSGASEHSIMGNSWAPCLLVQSSAGRFQHSCSCFPSSPGSKWLPHRGQLPQEPLSLFSFSSSSFRCTGPYDLCRSRGSTQSSCQESVSLLGKCCVVSEEGRRYKIPLQALVWRNSEPKSVERLNRKRRGREKESGNKEKGRKSSEKAPETFLCRESQRLAHLQKRLRSASDMRLPLLLSAGVLLVALLPCPPCRALLSRGPVLGARQASQHPQPLDFFQPPPQPQQPQQPQARPVLLRLGEEYFLRLGNLNKSPAAPLSPASSPLAGSRLSPDEVAANFFRALLQQLPLSRRPLDSPEQPAERGAENALGGRQEAPERERRSEEPPISLDLTFHLLREVLEMARAEQLAQQAHSNRKLMEIIGK</sequence>
<evidence type="ECO:0000313" key="1">
    <source>
        <dbReference type="Proteomes" id="UP001732780"/>
    </source>
</evidence>
<dbReference type="Proteomes" id="UP001732780">
    <property type="component" value="Chromosome 29"/>
</dbReference>
<keyword evidence="1" id="KW-1185">Reference proteome</keyword>
<dbReference type="RefSeq" id="XP_074211121.1">
    <property type="nucleotide sequence ID" value="XM_074355020.1"/>
</dbReference>
<reference evidence="2" key="1">
    <citation type="submission" date="2025-08" db="UniProtKB">
        <authorList>
            <consortium name="RefSeq"/>
        </authorList>
    </citation>
    <scope>IDENTIFICATION</scope>
    <source>
        <tissue evidence="2">Blood</tissue>
    </source>
</reference>
<organism evidence="1 2">
    <name type="scientific">Camelus bactrianus</name>
    <name type="common">Bactrian camel</name>
    <dbReference type="NCBI Taxonomy" id="9837"/>
    <lineage>
        <taxon>Eukaryota</taxon>
        <taxon>Metazoa</taxon>
        <taxon>Chordata</taxon>
        <taxon>Craniata</taxon>
        <taxon>Vertebrata</taxon>
        <taxon>Euteleostomi</taxon>
        <taxon>Mammalia</taxon>
        <taxon>Eutheria</taxon>
        <taxon>Laurasiatheria</taxon>
        <taxon>Artiodactyla</taxon>
        <taxon>Tylopoda</taxon>
        <taxon>Camelidae</taxon>
        <taxon>Camelus</taxon>
    </lineage>
</organism>
<name>A0AC58PM69_CAMBA</name>
<accession>A0AC58PM69</accession>
<protein>
    <submittedName>
        <fullName evidence="2">Corticoliberin isoform X1</fullName>
    </submittedName>
</protein>